<evidence type="ECO:0000256" key="5">
    <source>
        <dbReference type="ARBA" id="ARBA00022989"/>
    </source>
</evidence>
<evidence type="ECO:0000256" key="6">
    <source>
        <dbReference type="ARBA" id="ARBA00023136"/>
    </source>
</evidence>
<evidence type="ECO:0000259" key="8">
    <source>
        <dbReference type="Pfam" id="PF01694"/>
    </source>
</evidence>
<dbReference type="EMBL" id="JAKZFC010000004">
    <property type="protein sequence ID" value="MCH7322766.1"/>
    <property type="molecule type" value="Genomic_DNA"/>
</dbReference>
<keyword evidence="5 7" id="KW-1133">Transmembrane helix</keyword>
<dbReference type="InterPro" id="IPR050925">
    <property type="entry name" value="Rhomboid_protease_S54"/>
</dbReference>
<evidence type="ECO:0000256" key="2">
    <source>
        <dbReference type="ARBA" id="ARBA00009045"/>
    </source>
</evidence>
<feature type="transmembrane region" description="Helical" evidence="7">
    <location>
        <begin position="50"/>
        <end position="76"/>
    </location>
</feature>
<evidence type="ECO:0000313" key="9">
    <source>
        <dbReference type="EMBL" id="MCH7322766.1"/>
    </source>
</evidence>
<feature type="transmembrane region" description="Helical" evidence="7">
    <location>
        <begin position="165"/>
        <end position="184"/>
    </location>
</feature>
<feature type="transmembrane region" description="Helical" evidence="7">
    <location>
        <begin position="142"/>
        <end position="159"/>
    </location>
</feature>
<sequence>MNNIKQLPKFTCILILLYVWIFLLDLVIFKGELWEIGSGKSFDSMEFNNWYRLITGSFFHHSVLHLLGNSLALYFVGMILENKIGSWTFLFIYFLGTVGTSIIYSLIFSYTGGNGASPGIYALIACIVILFLHNRSFIKLQFGNWPVNYTFYYFILANLVGMDGLIVHIIGFGIGSIFTLLFLYKQKIKNRFSIHLHTK</sequence>
<accession>A0ABS9UEJ3</accession>
<evidence type="ECO:0000256" key="1">
    <source>
        <dbReference type="ARBA" id="ARBA00004141"/>
    </source>
</evidence>
<dbReference type="GO" id="GO:0006508">
    <property type="term" value="P:proteolysis"/>
    <property type="evidence" value="ECO:0007669"/>
    <property type="project" value="UniProtKB-KW"/>
</dbReference>
<keyword evidence="10" id="KW-1185">Reference proteome</keyword>
<keyword evidence="3 7" id="KW-0812">Transmembrane</keyword>
<dbReference type="GO" id="GO:0008233">
    <property type="term" value="F:peptidase activity"/>
    <property type="evidence" value="ECO:0007669"/>
    <property type="project" value="UniProtKB-KW"/>
</dbReference>
<dbReference type="PANTHER" id="PTHR43731">
    <property type="entry name" value="RHOMBOID PROTEASE"/>
    <property type="match status" value="1"/>
</dbReference>
<feature type="transmembrane region" description="Helical" evidence="7">
    <location>
        <begin position="88"/>
        <end position="110"/>
    </location>
</feature>
<feature type="domain" description="Peptidase S54 rhomboid" evidence="8">
    <location>
        <begin position="49"/>
        <end position="184"/>
    </location>
</feature>
<feature type="transmembrane region" description="Helical" evidence="7">
    <location>
        <begin position="116"/>
        <end position="133"/>
    </location>
</feature>
<keyword evidence="4" id="KW-0378">Hydrolase</keyword>
<protein>
    <submittedName>
        <fullName evidence="9">Rhomboid family intramembrane serine protease</fullName>
    </submittedName>
</protein>
<proteinExistence type="inferred from homology"/>
<gene>
    <name evidence="9" type="ORF">LZ480_12780</name>
</gene>
<dbReference type="Proteomes" id="UP001316087">
    <property type="component" value="Unassembled WGS sequence"/>
</dbReference>
<dbReference type="Pfam" id="PF01694">
    <property type="entry name" value="Rhomboid"/>
    <property type="match status" value="1"/>
</dbReference>
<name>A0ABS9UEJ3_9BACL</name>
<feature type="transmembrane region" description="Helical" evidence="7">
    <location>
        <begin position="12"/>
        <end position="30"/>
    </location>
</feature>
<evidence type="ECO:0000313" key="10">
    <source>
        <dbReference type="Proteomes" id="UP001316087"/>
    </source>
</evidence>
<evidence type="ECO:0000256" key="7">
    <source>
        <dbReference type="SAM" id="Phobius"/>
    </source>
</evidence>
<dbReference type="RefSeq" id="WP_241369829.1">
    <property type="nucleotide sequence ID" value="NZ_JAKZFC010000004.1"/>
</dbReference>
<comment type="subcellular location">
    <subcellularLocation>
        <location evidence="1">Membrane</location>
        <topology evidence="1">Multi-pass membrane protein</topology>
    </subcellularLocation>
</comment>
<evidence type="ECO:0000256" key="4">
    <source>
        <dbReference type="ARBA" id="ARBA00022801"/>
    </source>
</evidence>
<dbReference type="SUPFAM" id="SSF144091">
    <property type="entry name" value="Rhomboid-like"/>
    <property type="match status" value="1"/>
</dbReference>
<reference evidence="9 10" key="1">
    <citation type="submission" date="2022-03" db="EMBL/GenBank/DDBJ databases">
        <authorList>
            <person name="Jo J.-H."/>
            <person name="Im W.-T."/>
        </authorList>
    </citation>
    <scope>NUCLEOTIDE SEQUENCE [LARGE SCALE GENOMIC DNA]</scope>
    <source>
        <strain evidence="9 10">MA9</strain>
    </source>
</reference>
<dbReference type="Gene3D" id="1.20.1540.10">
    <property type="entry name" value="Rhomboid-like"/>
    <property type="match status" value="1"/>
</dbReference>
<dbReference type="InterPro" id="IPR035952">
    <property type="entry name" value="Rhomboid-like_sf"/>
</dbReference>
<comment type="caution">
    <text evidence="9">The sequence shown here is derived from an EMBL/GenBank/DDBJ whole genome shotgun (WGS) entry which is preliminary data.</text>
</comment>
<keyword evidence="9" id="KW-0645">Protease</keyword>
<organism evidence="9 10">
    <name type="scientific">Solibacillus palustris</name>
    <dbReference type="NCBI Taxonomy" id="2908203"/>
    <lineage>
        <taxon>Bacteria</taxon>
        <taxon>Bacillati</taxon>
        <taxon>Bacillota</taxon>
        <taxon>Bacilli</taxon>
        <taxon>Bacillales</taxon>
        <taxon>Caryophanaceae</taxon>
        <taxon>Solibacillus</taxon>
    </lineage>
</organism>
<comment type="similarity">
    <text evidence="2">Belongs to the peptidase S54 family.</text>
</comment>
<dbReference type="InterPro" id="IPR022764">
    <property type="entry name" value="Peptidase_S54_rhomboid_dom"/>
</dbReference>
<keyword evidence="6 7" id="KW-0472">Membrane</keyword>
<evidence type="ECO:0000256" key="3">
    <source>
        <dbReference type="ARBA" id="ARBA00022692"/>
    </source>
</evidence>
<dbReference type="PANTHER" id="PTHR43731:SF14">
    <property type="entry name" value="PRESENILIN-ASSOCIATED RHOMBOID-LIKE PROTEIN, MITOCHONDRIAL"/>
    <property type="match status" value="1"/>
</dbReference>